<dbReference type="Proteomes" id="UP000186104">
    <property type="component" value="Chromosome"/>
</dbReference>
<dbReference type="PRINTS" id="PR00111">
    <property type="entry name" value="ABHYDROLASE"/>
</dbReference>
<dbReference type="GO" id="GO:0016020">
    <property type="term" value="C:membrane"/>
    <property type="evidence" value="ECO:0007669"/>
    <property type="project" value="TreeGrafter"/>
</dbReference>
<dbReference type="RefSeq" id="WP_082908261.1">
    <property type="nucleotide sequence ID" value="NZ_CP015961.1"/>
</dbReference>
<evidence type="ECO:0000259" key="1">
    <source>
        <dbReference type="Pfam" id="PF00561"/>
    </source>
</evidence>
<dbReference type="STRING" id="499555.BJL86_3316"/>
<keyword evidence="2" id="KW-0378">Hydrolase</keyword>
<dbReference type="PANTHER" id="PTHR43798:SF33">
    <property type="entry name" value="HYDROLASE, PUTATIVE (AFU_ORTHOLOGUE AFUA_2G14860)-RELATED"/>
    <property type="match status" value="1"/>
</dbReference>
<dbReference type="Gene3D" id="3.40.50.1820">
    <property type="entry name" value="alpha/beta hydrolase"/>
    <property type="match status" value="1"/>
</dbReference>
<gene>
    <name evidence="2" type="ORF">BJL86_3316</name>
</gene>
<evidence type="ECO:0000313" key="3">
    <source>
        <dbReference type="Proteomes" id="UP000186104"/>
    </source>
</evidence>
<dbReference type="PANTHER" id="PTHR43798">
    <property type="entry name" value="MONOACYLGLYCEROL LIPASE"/>
    <property type="match status" value="1"/>
</dbReference>
<protein>
    <submittedName>
        <fullName evidence="2">4,5:9,10-diseco-3-hydroxy-5,9, 17-trioxoandrosta-1(10),2-diene-4-oate hydrolase</fullName>
    </submittedName>
</protein>
<dbReference type="Pfam" id="PF00561">
    <property type="entry name" value="Abhydrolase_1"/>
    <property type="match status" value="1"/>
</dbReference>
<dbReference type="SUPFAM" id="SSF53474">
    <property type="entry name" value="alpha/beta-Hydrolases"/>
    <property type="match status" value="1"/>
</dbReference>
<feature type="domain" description="AB hydrolase-1" evidence="1">
    <location>
        <begin position="42"/>
        <end position="278"/>
    </location>
</feature>
<dbReference type="EMBL" id="CP015961">
    <property type="protein sequence ID" value="ANI94075.1"/>
    <property type="molecule type" value="Genomic_DNA"/>
</dbReference>
<dbReference type="OrthoDB" id="9801162at2"/>
<name>A0A173LP68_9ACTN</name>
<keyword evidence="3" id="KW-1185">Reference proteome</keyword>
<proteinExistence type="predicted"/>
<dbReference type="InterPro" id="IPR050266">
    <property type="entry name" value="AB_hydrolase_sf"/>
</dbReference>
<dbReference type="InterPro" id="IPR029058">
    <property type="entry name" value="AB_hydrolase_fold"/>
</dbReference>
<dbReference type="InterPro" id="IPR000073">
    <property type="entry name" value="AB_hydrolase_1"/>
</dbReference>
<dbReference type="InterPro" id="IPR000639">
    <property type="entry name" value="Epox_hydrolase-like"/>
</dbReference>
<organism evidence="2 3">
    <name type="scientific">Dietzia timorensis</name>
    <dbReference type="NCBI Taxonomy" id="499555"/>
    <lineage>
        <taxon>Bacteria</taxon>
        <taxon>Bacillati</taxon>
        <taxon>Actinomycetota</taxon>
        <taxon>Actinomycetes</taxon>
        <taxon>Mycobacteriales</taxon>
        <taxon>Dietziaceae</taxon>
        <taxon>Dietzia</taxon>
    </lineage>
</organism>
<dbReference type="AlphaFoldDB" id="A0A173LP68"/>
<evidence type="ECO:0000313" key="2">
    <source>
        <dbReference type="EMBL" id="ANI94075.1"/>
    </source>
</evidence>
<sequence length="293" mass="32309">MADNTGTAALTFEGSSQTIEADGFTFHYHEAGPDGSPESQVPVLFLHGSGPGVTAWSNFGGNLPYFAARFRTILLDMPGFGLSSDHEWERAYPLVAADAIDTFLEAKGIAQVDIVGNSMGGNVAAELALAHPERVRKMALMGPGGLAAPLFSPEPSEGSRRLFEFLQDPTDEKMSAWVDTMVGNKKVVSDELIRARTEAATAPGAVERMYSIFGSILDPTKEYTPLYARASKIRQETMLIWGRDDRMLPYEQAHFAFRQLPRAELHAFSRCGHWAMIEQKDKFSRLVSDFFTH</sequence>
<reference evidence="2 3" key="1">
    <citation type="submission" date="2016-06" db="EMBL/GenBank/DDBJ databases">
        <title>Complete genome sequence of a saline-alkali tolerant type strain Dietzia timorensis ID05-A0528T.</title>
        <authorList>
            <person name="Wu X."/>
        </authorList>
    </citation>
    <scope>NUCLEOTIDE SEQUENCE [LARGE SCALE GENOMIC DNA]</scope>
    <source>
        <strain evidence="2 3">ID05-A0528</strain>
    </source>
</reference>
<accession>A0A173LP68</accession>
<dbReference type="PRINTS" id="PR00412">
    <property type="entry name" value="EPOXHYDRLASE"/>
</dbReference>
<dbReference type="GO" id="GO:0016787">
    <property type="term" value="F:hydrolase activity"/>
    <property type="evidence" value="ECO:0007669"/>
    <property type="project" value="UniProtKB-KW"/>
</dbReference>
<dbReference type="KEGG" id="dtm:BJL86_3316"/>